<organism evidence="2 3">
    <name type="scientific">Oryza meyeriana var. granulata</name>
    <dbReference type="NCBI Taxonomy" id="110450"/>
    <lineage>
        <taxon>Eukaryota</taxon>
        <taxon>Viridiplantae</taxon>
        <taxon>Streptophyta</taxon>
        <taxon>Embryophyta</taxon>
        <taxon>Tracheophyta</taxon>
        <taxon>Spermatophyta</taxon>
        <taxon>Magnoliopsida</taxon>
        <taxon>Liliopsida</taxon>
        <taxon>Poales</taxon>
        <taxon>Poaceae</taxon>
        <taxon>BOP clade</taxon>
        <taxon>Oryzoideae</taxon>
        <taxon>Oryzeae</taxon>
        <taxon>Oryzinae</taxon>
        <taxon>Oryza</taxon>
        <taxon>Oryza meyeriana</taxon>
    </lineage>
</organism>
<feature type="chain" id="PRO_5026044866" description="Secreted protein" evidence="1">
    <location>
        <begin position="21"/>
        <end position="75"/>
    </location>
</feature>
<feature type="signal peptide" evidence="1">
    <location>
        <begin position="1"/>
        <end position="20"/>
    </location>
</feature>
<accession>A0A6G1EMM0</accession>
<evidence type="ECO:0000313" key="3">
    <source>
        <dbReference type="Proteomes" id="UP000479710"/>
    </source>
</evidence>
<protein>
    <recommendedName>
        <fullName evidence="4">Secreted protein</fullName>
    </recommendedName>
</protein>
<comment type="caution">
    <text evidence="2">The sequence shown here is derived from an EMBL/GenBank/DDBJ whole genome shotgun (WGS) entry which is preliminary data.</text>
</comment>
<sequence>MAKLLLISSLTVIVQVEVDAVDDSTAALVAAGRGIVTAAPSPRSDDDGCHAARTIRRWRRSIRRRQGRRRVARGK</sequence>
<keyword evidence="1" id="KW-0732">Signal</keyword>
<dbReference type="AlphaFoldDB" id="A0A6G1EMM0"/>
<dbReference type="Proteomes" id="UP000479710">
    <property type="component" value="Unassembled WGS sequence"/>
</dbReference>
<gene>
    <name evidence="2" type="ORF">E2562_018484</name>
</gene>
<evidence type="ECO:0000313" key="2">
    <source>
        <dbReference type="EMBL" id="KAF0925845.1"/>
    </source>
</evidence>
<evidence type="ECO:0008006" key="4">
    <source>
        <dbReference type="Google" id="ProtNLM"/>
    </source>
</evidence>
<evidence type="ECO:0000256" key="1">
    <source>
        <dbReference type="SAM" id="SignalP"/>
    </source>
</evidence>
<proteinExistence type="predicted"/>
<keyword evidence="3" id="KW-1185">Reference proteome</keyword>
<reference evidence="2 3" key="1">
    <citation type="submission" date="2019-11" db="EMBL/GenBank/DDBJ databases">
        <title>Whole genome sequence of Oryza granulata.</title>
        <authorList>
            <person name="Li W."/>
        </authorList>
    </citation>
    <scope>NUCLEOTIDE SEQUENCE [LARGE SCALE GENOMIC DNA]</scope>
    <source>
        <strain evidence="3">cv. Menghai</strain>
        <tissue evidence="2">Leaf</tissue>
    </source>
</reference>
<dbReference type="EMBL" id="SPHZ02000003">
    <property type="protein sequence ID" value="KAF0925845.1"/>
    <property type="molecule type" value="Genomic_DNA"/>
</dbReference>
<name>A0A6G1EMM0_9ORYZ</name>